<keyword evidence="3" id="KW-0597">Phosphoprotein</keyword>
<dbReference type="GO" id="GO:0000155">
    <property type="term" value="F:phosphorelay sensor kinase activity"/>
    <property type="evidence" value="ECO:0007669"/>
    <property type="project" value="InterPro"/>
</dbReference>
<evidence type="ECO:0000256" key="4">
    <source>
        <dbReference type="ARBA" id="ARBA00022679"/>
    </source>
</evidence>
<dbReference type="InterPro" id="IPR036890">
    <property type="entry name" value="HATPase_C_sf"/>
</dbReference>
<dbReference type="InterPro" id="IPR050482">
    <property type="entry name" value="Sensor_HK_TwoCompSys"/>
</dbReference>
<evidence type="ECO:0000259" key="12">
    <source>
        <dbReference type="Pfam" id="PF13796"/>
    </source>
</evidence>
<keyword evidence="4" id="KW-0808">Transferase</keyword>
<feature type="domain" description="Signal transduction histidine kinase subgroup 3 dimerisation and phosphoacceptor" evidence="11">
    <location>
        <begin position="214"/>
        <end position="281"/>
    </location>
</feature>
<dbReference type="Gene3D" id="1.20.5.1930">
    <property type="match status" value="1"/>
</dbReference>
<feature type="transmembrane region" description="Helical" evidence="10">
    <location>
        <begin position="97"/>
        <end position="126"/>
    </location>
</feature>
<dbReference type="GO" id="GO:0046983">
    <property type="term" value="F:protein dimerization activity"/>
    <property type="evidence" value="ECO:0007669"/>
    <property type="project" value="InterPro"/>
</dbReference>
<dbReference type="GO" id="GO:0005524">
    <property type="term" value="F:ATP binding"/>
    <property type="evidence" value="ECO:0007669"/>
    <property type="project" value="UniProtKB-KW"/>
</dbReference>
<keyword evidence="7" id="KW-0067">ATP-binding</keyword>
<dbReference type="PANTHER" id="PTHR24421">
    <property type="entry name" value="NITRATE/NITRITE SENSOR PROTEIN NARX-RELATED"/>
    <property type="match status" value="1"/>
</dbReference>
<evidence type="ECO:0000313" key="14">
    <source>
        <dbReference type="Proteomes" id="UP000249516"/>
    </source>
</evidence>
<evidence type="ECO:0000256" key="6">
    <source>
        <dbReference type="ARBA" id="ARBA00022777"/>
    </source>
</evidence>
<feature type="domain" description="Putative sensor" evidence="12">
    <location>
        <begin position="7"/>
        <end position="178"/>
    </location>
</feature>
<keyword evidence="5" id="KW-0547">Nucleotide-binding</keyword>
<dbReference type="EC" id="2.7.13.3" evidence="2"/>
<evidence type="ECO:0000256" key="5">
    <source>
        <dbReference type="ARBA" id="ARBA00022741"/>
    </source>
</evidence>
<dbReference type="OrthoDB" id="5242012at2"/>
<keyword evidence="14" id="KW-1185">Reference proteome</keyword>
<feature type="transmembrane region" description="Helical" evidence="10">
    <location>
        <begin position="146"/>
        <end position="169"/>
    </location>
</feature>
<accession>A0A495A7V8</accession>
<dbReference type="SUPFAM" id="SSF55874">
    <property type="entry name" value="ATPase domain of HSP90 chaperone/DNA topoisomerase II/histidine kinase"/>
    <property type="match status" value="1"/>
</dbReference>
<dbReference type="Pfam" id="PF07730">
    <property type="entry name" value="HisKA_3"/>
    <property type="match status" value="1"/>
</dbReference>
<name>A0A495A7V8_9MICC</name>
<keyword evidence="10" id="KW-1133">Transmembrane helix</keyword>
<dbReference type="GO" id="GO:0016020">
    <property type="term" value="C:membrane"/>
    <property type="evidence" value="ECO:0007669"/>
    <property type="project" value="InterPro"/>
</dbReference>
<proteinExistence type="predicted"/>
<dbReference type="Gene3D" id="3.30.565.10">
    <property type="entry name" value="Histidine kinase-like ATPase, C-terminal domain"/>
    <property type="match status" value="1"/>
</dbReference>
<keyword evidence="10" id="KW-0472">Membrane</keyword>
<evidence type="ECO:0000256" key="10">
    <source>
        <dbReference type="SAM" id="Phobius"/>
    </source>
</evidence>
<feature type="compositionally biased region" description="Gly residues" evidence="9">
    <location>
        <begin position="447"/>
        <end position="458"/>
    </location>
</feature>
<dbReference type="AlphaFoldDB" id="A0A495A7V8"/>
<evidence type="ECO:0000259" key="11">
    <source>
        <dbReference type="Pfam" id="PF07730"/>
    </source>
</evidence>
<evidence type="ECO:0000256" key="3">
    <source>
        <dbReference type="ARBA" id="ARBA00022553"/>
    </source>
</evidence>
<evidence type="ECO:0000256" key="8">
    <source>
        <dbReference type="ARBA" id="ARBA00023012"/>
    </source>
</evidence>
<comment type="catalytic activity">
    <reaction evidence="1">
        <text>ATP + protein L-histidine = ADP + protein N-phospho-L-histidine.</text>
        <dbReference type="EC" id="2.7.13.3"/>
    </reaction>
</comment>
<evidence type="ECO:0000256" key="9">
    <source>
        <dbReference type="SAM" id="MobiDB-lite"/>
    </source>
</evidence>
<feature type="region of interest" description="Disordered" evidence="9">
    <location>
        <begin position="413"/>
        <end position="477"/>
    </location>
</feature>
<protein>
    <recommendedName>
        <fullName evidence="2">histidine kinase</fullName>
        <ecNumber evidence="2">2.7.13.3</ecNumber>
    </recommendedName>
</protein>
<dbReference type="PANTHER" id="PTHR24421:SF10">
    <property type="entry name" value="NITRATE_NITRITE SENSOR PROTEIN NARQ"/>
    <property type="match status" value="1"/>
</dbReference>
<comment type="caution">
    <text evidence="13">The sequence shown here is derived from an EMBL/GenBank/DDBJ whole genome shotgun (WGS) entry which is preliminary data.</text>
</comment>
<evidence type="ECO:0000256" key="7">
    <source>
        <dbReference type="ARBA" id="ARBA00022840"/>
    </source>
</evidence>
<sequence>MVDSVLNTALLSVVFAFLVAGAVTVPALGLGVLVLAATVYVMTAAVWLERRRAASSFGLDIRDPQRRRTPRTDWVRIPHQWWLDATDGPLWLGLLHLVLTCALGWLALVPFVVTGAAIATALAPAYMPAESVVRHALDSLRQVPEWALVPLGLAALLLSVLLGILLTLAHRGLSAGLLRQSEAVRLRREALESQRRAEYESAAKESAVRGAETERSRIERDLHDGVQPQLVSVAMNLSMAKSRIDTDPAAARELVAEAHGTTKAAITELRRLARGFHPAVLEDRGLDAALSAVAAQAPFPVDVSVTVPRLEPRTEAAVYFAVSESLTNAIKYSGTRSADVAVSLQDGPAPGTTVVVAGVRDFGRGGARVVPGGGLSGIQDRIRSAGGRFFVTSPVGGPTEVVVELPLTGGTTTAHGAYSAPGTVHARSSAPADDAPRGHGTDHGAGTAPGGPGQGTGGAASSYPAAGQSRPAAGEEN</sequence>
<organism evidence="13 14">
    <name type="scientific">Kocuria tytonis</name>
    <dbReference type="NCBI Taxonomy" id="2054280"/>
    <lineage>
        <taxon>Bacteria</taxon>
        <taxon>Bacillati</taxon>
        <taxon>Actinomycetota</taxon>
        <taxon>Actinomycetes</taxon>
        <taxon>Micrococcales</taxon>
        <taxon>Micrococcaceae</taxon>
        <taxon>Kocuria</taxon>
    </lineage>
</organism>
<dbReference type="InterPro" id="IPR011712">
    <property type="entry name" value="Sig_transdc_His_kin_sub3_dim/P"/>
</dbReference>
<dbReference type="Proteomes" id="UP000249516">
    <property type="component" value="Unassembled WGS sequence"/>
</dbReference>
<evidence type="ECO:0000313" key="13">
    <source>
        <dbReference type="EMBL" id="RKQ35456.1"/>
    </source>
</evidence>
<keyword evidence="6 13" id="KW-0418">Kinase</keyword>
<dbReference type="EMBL" id="PNJG02000002">
    <property type="protein sequence ID" value="RKQ35456.1"/>
    <property type="molecule type" value="Genomic_DNA"/>
</dbReference>
<evidence type="ECO:0000256" key="1">
    <source>
        <dbReference type="ARBA" id="ARBA00000085"/>
    </source>
</evidence>
<reference evidence="13 14" key="1">
    <citation type="submission" date="2018-10" db="EMBL/GenBank/DDBJ databases">
        <title>Kocuria tytouropygialis sp. nov., isolated from the uropygial gland of an American barn owl (Tyto furcata).</title>
        <authorList>
            <person name="Braun M.S."/>
            <person name="Wang E."/>
            <person name="Zimmermann S."/>
            <person name="Wagner H."/>
            <person name="Wink M."/>
        </authorList>
    </citation>
    <scope>NUCLEOTIDE SEQUENCE [LARGE SCALE GENOMIC DNA]</scope>
    <source>
        <strain evidence="13 14">442</strain>
    </source>
</reference>
<gene>
    <name evidence="13" type="ORF">C1C97_008995</name>
</gene>
<dbReference type="Pfam" id="PF13796">
    <property type="entry name" value="Sensor"/>
    <property type="match status" value="1"/>
</dbReference>
<dbReference type="InterPro" id="IPR025828">
    <property type="entry name" value="Put_sensor_dom"/>
</dbReference>
<evidence type="ECO:0000256" key="2">
    <source>
        <dbReference type="ARBA" id="ARBA00012438"/>
    </source>
</evidence>
<keyword evidence="10" id="KW-0812">Transmembrane</keyword>
<keyword evidence="8" id="KW-0902">Two-component regulatory system</keyword>